<organism evidence="1 2">
    <name type="scientific">Thraustotheca clavata</name>
    <dbReference type="NCBI Taxonomy" id="74557"/>
    <lineage>
        <taxon>Eukaryota</taxon>
        <taxon>Sar</taxon>
        <taxon>Stramenopiles</taxon>
        <taxon>Oomycota</taxon>
        <taxon>Saprolegniomycetes</taxon>
        <taxon>Saprolegniales</taxon>
        <taxon>Achlyaceae</taxon>
        <taxon>Thraustotheca</taxon>
    </lineage>
</organism>
<protein>
    <submittedName>
        <fullName evidence="1">Uncharacterized protein</fullName>
    </submittedName>
</protein>
<reference evidence="1 2" key="1">
    <citation type="journal article" date="2014" name="Genome Biol. Evol.">
        <title>The secreted proteins of Achlya hypogyna and Thraustotheca clavata identify the ancestral oomycete secretome and reveal gene acquisitions by horizontal gene transfer.</title>
        <authorList>
            <person name="Misner I."/>
            <person name="Blouin N."/>
            <person name="Leonard G."/>
            <person name="Richards T.A."/>
            <person name="Lane C.E."/>
        </authorList>
    </citation>
    <scope>NUCLEOTIDE SEQUENCE [LARGE SCALE GENOMIC DNA]</scope>
    <source>
        <strain evidence="1 2">ATCC 34112</strain>
    </source>
</reference>
<evidence type="ECO:0000313" key="2">
    <source>
        <dbReference type="Proteomes" id="UP000243217"/>
    </source>
</evidence>
<dbReference type="AlphaFoldDB" id="A0A1W0A9F6"/>
<accession>A0A1W0A9F6</accession>
<dbReference type="Proteomes" id="UP000243217">
    <property type="component" value="Unassembled WGS sequence"/>
</dbReference>
<evidence type="ECO:0000313" key="1">
    <source>
        <dbReference type="EMBL" id="OQS06640.1"/>
    </source>
</evidence>
<sequence>MLLPRYSYLIPTLVVLSYGVYQATCLDTTTLLGDEQENEEELYPRIIVKLDYKGKSSLRKCSGGKKPRKHVTFTLPIEDSEDEQEFIALGRRHSTSSVVAMESRLLY</sequence>
<gene>
    <name evidence="1" type="ORF">THRCLA_20327</name>
</gene>
<proteinExistence type="predicted"/>
<dbReference type="EMBL" id="JNBS01000320">
    <property type="protein sequence ID" value="OQS06640.1"/>
    <property type="molecule type" value="Genomic_DNA"/>
</dbReference>
<comment type="caution">
    <text evidence="1">The sequence shown here is derived from an EMBL/GenBank/DDBJ whole genome shotgun (WGS) entry which is preliminary data.</text>
</comment>
<dbReference type="OrthoDB" id="10516604at2759"/>
<name>A0A1W0A9F6_9STRA</name>
<keyword evidence="2" id="KW-1185">Reference proteome</keyword>